<name>A0A0X8X218_9SPHI</name>
<dbReference type="KEGG" id="mgot:MgSA37_02353"/>
<evidence type="ECO:0000313" key="1">
    <source>
        <dbReference type="EMBL" id="BAU54181.1"/>
    </source>
</evidence>
<gene>
    <name evidence="1" type="ORF">MgSA37_02353</name>
</gene>
<dbReference type="AlphaFoldDB" id="A0A0X8X218"/>
<proteinExistence type="predicted"/>
<organism evidence="1 2">
    <name type="scientific">Mucilaginibacter gotjawali</name>
    <dbReference type="NCBI Taxonomy" id="1550579"/>
    <lineage>
        <taxon>Bacteria</taxon>
        <taxon>Pseudomonadati</taxon>
        <taxon>Bacteroidota</taxon>
        <taxon>Sphingobacteriia</taxon>
        <taxon>Sphingobacteriales</taxon>
        <taxon>Sphingobacteriaceae</taxon>
        <taxon>Mucilaginibacter</taxon>
    </lineage>
</organism>
<protein>
    <submittedName>
        <fullName evidence="1">Uncharacterized protein</fullName>
    </submittedName>
</protein>
<dbReference type="Proteomes" id="UP000218263">
    <property type="component" value="Chromosome"/>
</dbReference>
<reference evidence="1 2" key="1">
    <citation type="submission" date="2015-12" db="EMBL/GenBank/DDBJ databases">
        <title>Genome sequence of Mucilaginibacter gotjawali.</title>
        <authorList>
            <person name="Lee J.S."/>
            <person name="Lee K.C."/>
            <person name="Kim K.K."/>
            <person name="Lee B.W."/>
        </authorList>
    </citation>
    <scope>NUCLEOTIDE SEQUENCE [LARGE SCALE GENOMIC DNA]</scope>
    <source>
        <strain evidence="1 2">SA3-7</strain>
    </source>
</reference>
<accession>A0A0X8X218</accession>
<evidence type="ECO:0000313" key="2">
    <source>
        <dbReference type="Proteomes" id="UP000218263"/>
    </source>
</evidence>
<keyword evidence="2" id="KW-1185">Reference proteome</keyword>
<dbReference type="EMBL" id="AP017313">
    <property type="protein sequence ID" value="BAU54181.1"/>
    <property type="molecule type" value="Genomic_DNA"/>
</dbReference>
<sequence>MKPVLLVLVIIAFSNSCFGQLLNPKDQEILKRTKLISIYECNRDSPDCLDKKDVQIILSNKIEPCFKLKKKLNSTSTRRIISILLNSASFKQTDPNCFTSDFGMLLFDNQQNMTGSITTSLHCDNLSFDNRIVLTLSKIATRQIIEIIKSPTH</sequence>